<protein>
    <submittedName>
        <fullName evidence="2">Uncharacterized protein</fullName>
    </submittedName>
</protein>
<proteinExistence type="predicted"/>
<dbReference type="KEGG" id="temp:RBB75_05610"/>
<evidence type="ECO:0000256" key="1">
    <source>
        <dbReference type="SAM" id="Phobius"/>
    </source>
</evidence>
<sequence length="512" mass="55770">MSILLALFGCRSEAPYVVPEEPMPANTVMLSQMMRQLSATPGFTDAMLAQLDKNGKKGPALMTPALVKRLRELILGKDWQGLDRFPGWTMQAINPTVRVAGRVVAKDQKMDGLAERHPGAPDTTANATTKANAGVLRSAQNDKEGESAALTAYVDLGDYSLVKAEVVNLDTPSKLPGFTTDGLVSELGAGVVRGDGANATLAPMHAESQRLADVLNRLSLNGLDGTAPMVVTIEGQDVKTPQDLVKALMAAGHTVVVADARYFANFGHFHYKGQDVMMPFWVDSQIRIPGTRRPLLVPVSHAEYEWEFRGPKVNANVSWYFGIDGKAEFRTMDTQDQSWVLGRHAHEYAQADAVEVTRLAGKMSIAYMHQHLARPELPFGGYYLLGVCQDGVAAIERKMTGNDTLFPNTADGALFDDPRDAEINELIKAIPKDREGGAPAPERIFGSLPVTDFDLITIPGFAADLKLVHAAWQDGSLERTPSWVRKVTLRVVGVAALGMLMGVVVWRRRRNS</sequence>
<dbReference type="RefSeq" id="WP_353069822.1">
    <property type="nucleotide sequence ID" value="NZ_CP132932.1"/>
</dbReference>
<organism evidence="2">
    <name type="scientific">Tunturiibacter empetritectus</name>
    <dbReference type="NCBI Taxonomy" id="3069691"/>
    <lineage>
        <taxon>Bacteria</taxon>
        <taxon>Pseudomonadati</taxon>
        <taxon>Acidobacteriota</taxon>
        <taxon>Terriglobia</taxon>
        <taxon>Terriglobales</taxon>
        <taxon>Acidobacteriaceae</taxon>
        <taxon>Tunturiibacter</taxon>
    </lineage>
</organism>
<dbReference type="EMBL" id="CP132932">
    <property type="protein sequence ID" value="XCB27794.1"/>
    <property type="molecule type" value="Genomic_DNA"/>
</dbReference>
<feature type="transmembrane region" description="Helical" evidence="1">
    <location>
        <begin position="487"/>
        <end position="506"/>
    </location>
</feature>
<reference evidence="2" key="1">
    <citation type="submission" date="2023-08" db="EMBL/GenBank/DDBJ databases">
        <authorList>
            <person name="Messyasz A."/>
            <person name="Mannisto M.K."/>
            <person name="Kerkhof L.J."/>
            <person name="Haggblom M."/>
        </authorList>
    </citation>
    <scope>NUCLEOTIDE SEQUENCE</scope>
    <source>
        <strain evidence="2">M8UP23</strain>
    </source>
</reference>
<keyword evidence="1" id="KW-0472">Membrane</keyword>
<name>A0AAU7ZH08_9BACT</name>
<keyword evidence="1" id="KW-0812">Transmembrane</keyword>
<dbReference type="AlphaFoldDB" id="A0AAU7ZH08"/>
<gene>
    <name evidence="2" type="ORF">RBB75_05610</name>
</gene>
<keyword evidence="1" id="KW-1133">Transmembrane helix</keyword>
<evidence type="ECO:0000313" key="2">
    <source>
        <dbReference type="EMBL" id="XCB27794.1"/>
    </source>
</evidence>
<accession>A0AAU7ZH08</accession>
<reference evidence="2" key="2">
    <citation type="journal article" date="2024" name="Environ. Microbiol.">
        <title>Genome analysis and description of Tunturibacter gen. nov. expands the diversity of Terriglobia in tundra soils.</title>
        <authorList>
            <person name="Messyasz A."/>
            <person name="Mannisto M.K."/>
            <person name="Kerkhof L.J."/>
            <person name="Haggblom M.M."/>
        </authorList>
    </citation>
    <scope>NUCLEOTIDE SEQUENCE</scope>
    <source>
        <strain evidence="2">M8UP23</strain>
    </source>
</reference>